<feature type="region of interest" description="Disordered" evidence="1">
    <location>
        <begin position="173"/>
        <end position="195"/>
    </location>
</feature>
<dbReference type="EMBL" id="JAHRHJ020001355">
    <property type="protein sequence ID" value="KAH9293276.1"/>
    <property type="molecule type" value="Genomic_DNA"/>
</dbReference>
<feature type="compositionally biased region" description="Acidic residues" evidence="1">
    <location>
        <begin position="182"/>
        <end position="193"/>
    </location>
</feature>
<dbReference type="Pfam" id="PF14223">
    <property type="entry name" value="Retrotran_gag_2"/>
    <property type="match status" value="1"/>
</dbReference>
<accession>A0AA38F8T7</accession>
<feature type="non-terminal residue" evidence="2">
    <location>
        <position position="1"/>
    </location>
</feature>
<comment type="caution">
    <text evidence="2">The sequence shown here is derived from an EMBL/GenBank/DDBJ whole genome shotgun (WGS) entry which is preliminary data.</text>
</comment>
<protein>
    <recommendedName>
        <fullName evidence="4">Gag-pol polyprotein</fullName>
    </recommendedName>
</protein>
<gene>
    <name evidence="2" type="ORF">KI387_041526</name>
</gene>
<dbReference type="AlphaFoldDB" id="A0AA38F8T7"/>
<name>A0AA38F8T7_TAXCH</name>
<evidence type="ECO:0000256" key="1">
    <source>
        <dbReference type="SAM" id="MobiDB-lite"/>
    </source>
</evidence>
<dbReference type="OMA" id="SCKTHSH"/>
<evidence type="ECO:0000313" key="2">
    <source>
        <dbReference type="EMBL" id="KAH9293276.1"/>
    </source>
</evidence>
<dbReference type="PANTHER" id="PTHR35317">
    <property type="entry name" value="OS04G0629600 PROTEIN"/>
    <property type="match status" value="1"/>
</dbReference>
<keyword evidence="3" id="KW-1185">Reference proteome</keyword>
<evidence type="ECO:0000313" key="3">
    <source>
        <dbReference type="Proteomes" id="UP000824469"/>
    </source>
</evidence>
<feature type="non-terminal residue" evidence="2">
    <location>
        <position position="209"/>
    </location>
</feature>
<dbReference type="Proteomes" id="UP000824469">
    <property type="component" value="Unassembled WGS sequence"/>
</dbReference>
<organism evidence="2 3">
    <name type="scientific">Taxus chinensis</name>
    <name type="common">Chinese yew</name>
    <name type="synonym">Taxus wallichiana var. chinensis</name>
    <dbReference type="NCBI Taxonomy" id="29808"/>
    <lineage>
        <taxon>Eukaryota</taxon>
        <taxon>Viridiplantae</taxon>
        <taxon>Streptophyta</taxon>
        <taxon>Embryophyta</taxon>
        <taxon>Tracheophyta</taxon>
        <taxon>Spermatophyta</taxon>
        <taxon>Pinopsida</taxon>
        <taxon>Pinidae</taxon>
        <taxon>Conifers II</taxon>
        <taxon>Cupressales</taxon>
        <taxon>Taxaceae</taxon>
        <taxon>Taxus</taxon>
    </lineage>
</organism>
<proteinExistence type="predicted"/>
<dbReference type="PANTHER" id="PTHR35317:SF35">
    <property type="entry name" value="DUF4219 DOMAIN-CONTAINING PROTEIN"/>
    <property type="match status" value="1"/>
</dbReference>
<reference evidence="2 3" key="1">
    <citation type="journal article" date="2021" name="Nat. Plants">
        <title>The Taxus genome provides insights into paclitaxel biosynthesis.</title>
        <authorList>
            <person name="Xiong X."/>
            <person name="Gou J."/>
            <person name="Liao Q."/>
            <person name="Li Y."/>
            <person name="Zhou Q."/>
            <person name="Bi G."/>
            <person name="Li C."/>
            <person name="Du R."/>
            <person name="Wang X."/>
            <person name="Sun T."/>
            <person name="Guo L."/>
            <person name="Liang H."/>
            <person name="Lu P."/>
            <person name="Wu Y."/>
            <person name="Zhang Z."/>
            <person name="Ro D.K."/>
            <person name="Shang Y."/>
            <person name="Huang S."/>
            <person name="Yan J."/>
        </authorList>
    </citation>
    <scope>NUCLEOTIDE SEQUENCE [LARGE SCALE GENOMIC DNA]</scope>
    <source>
        <strain evidence="2">Ta-2019</strain>
    </source>
</reference>
<evidence type="ECO:0008006" key="4">
    <source>
        <dbReference type="Google" id="ProtNLM"/>
    </source>
</evidence>
<sequence>VGYIIPSTPPTDQAGKKAFENNAKAMNAILCGLSESEFVKVMQCDTAKEIWDKLRTIYEGDDKVRKAKLQTHRRKFESLKMKDEEDVAAYLLRVDEVVNAIRGLGEKIEEPVIVQKVLRSLPLRFDAKVSAIEEMKDLDKLSMDELHGILTAYEMRTESNKPAKKEAAFKVSKKKAIKESEANDESNSEEDEKEALFIRKLKKGSGRYK</sequence>